<dbReference type="Pfam" id="PF00646">
    <property type="entry name" value="F-box"/>
    <property type="match status" value="1"/>
</dbReference>
<sequence>MLLLPDELVVEILAWLPGKQLGRCKCVCKLWRSIIGSPLFRAVYRSRQMTLNFFWPEKNMADGTSSTTSVRLRYYDSNLRQLNKEQKFSRHVEGVPWRCAITIPDGLTQSVNGLVCHYDDASELSIYNVCTGQRMTLPHDHPTPGSCFHLGYDPMSKMYKLLRLNYHLLLRNAKRSNPVGADIMTLRPSNYNSTSSWRKLDLIECGLGGILGAVKEPPPFDGSSILGNDGFLWWYSTYPKLQLFTFDLNNEIFQMIEFQEGIRGDEWRLIQSPVFTLSMGRPAIWSVGQDDPFRCFTLFVFEENKQWKKHCVQLPEQLGEVAYFVINIGNLPTGEILFTNVWLRNQDHCWPVCSYNHHTNKFECFVIENLPIPYKIPHDLVRAYNQSMICCEKFFVHTSFLQDSSSVYLTLDDVLSGGGALS</sequence>
<evidence type="ECO:0000313" key="2">
    <source>
        <dbReference type="EMBL" id="CAI9103149.1"/>
    </source>
</evidence>
<dbReference type="Proteomes" id="UP001161247">
    <property type="component" value="Chromosome 4"/>
</dbReference>
<dbReference type="CDD" id="cd22157">
    <property type="entry name" value="F-box_AtFBW1-like"/>
    <property type="match status" value="1"/>
</dbReference>
<dbReference type="PANTHER" id="PTHR31111">
    <property type="entry name" value="BNAA05G37150D PROTEIN-RELATED"/>
    <property type="match status" value="1"/>
</dbReference>
<dbReference type="SUPFAM" id="SSF81383">
    <property type="entry name" value="F-box domain"/>
    <property type="match status" value="1"/>
</dbReference>
<keyword evidence="3" id="KW-1185">Reference proteome</keyword>
<dbReference type="NCBIfam" id="TIGR01640">
    <property type="entry name" value="F_box_assoc_1"/>
    <property type="match status" value="1"/>
</dbReference>
<dbReference type="Gene3D" id="1.20.1280.50">
    <property type="match status" value="1"/>
</dbReference>
<name>A0AAV1D854_OLDCO</name>
<dbReference type="InterPro" id="IPR001810">
    <property type="entry name" value="F-box_dom"/>
</dbReference>
<organism evidence="2 3">
    <name type="scientific">Oldenlandia corymbosa var. corymbosa</name>
    <dbReference type="NCBI Taxonomy" id="529605"/>
    <lineage>
        <taxon>Eukaryota</taxon>
        <taxon>Viridiplantae</taxon>
        <taxon>Streptophyta</taxon>
        <taxon>Embryophyta</taxon>
        <taxon>Tracheophyta</taxon>
        <taxon>Spermatophyta</taxon>
        <taxon>Magnoliopsida</taxon>
        <taxon>eudicotyledons</taxon>
        <taxon>Gunneridae</taxon>
        <taxon>Pentapetalae</taxon>
        <taxon>asterids</taxon>
        <taxon>lamiids</taxon>
        <taxon>Gentianales</taxon>
        <taxon>Rubiaceae</taxon>
        <taxon>Rubioideae</taxon>
        <taxon>Spermacoceae</taxon>
        <taxon>Hedyotis-Oldenlandia complex</taxon>
        <taxon>Oldenlandia</taxon>
    </lineage>
</organism>
<feature type="domain" description="F-box" evidence="1">
    <location>
        <begin position="1"/>
        <end position="47"/>
    </location>
</feature>
<dbReference type="EMBL" id="OX459121">
    <property type="protein sequence ID" value="CAI9103149.1"/>
    <property type="molecule type" value="Genomic_DNA"/>
</dbReference>
<dbReference type="InterPro" id="IPR013187">
    <property type="entry name" value="F-box-assoc_dom_typ3"/>
</dbReference>
<gene>
    <name evidence="2" type="ORF">OLC1_LOCUS12369</name>
</gene>
<dbReference type="InterPro" id="IPR017451">
    <property type="entry name" value="F-box-assoc_interact_dom"/>
</dbReference>
<dbReference type="AlphaFoldDB" id="A0AAV1D854"/>
<dbReference type="Pfam" id="PF08268">
    <property type="entry name" value="FBA_3"/>
    <property type="match status" value="1"/>
</dbReference>
<dbReference type="PANTHER" id="PTHR31111:SF138">
    <property type="entry name" value="F-BOX ASSOCIATED DOMAIN-CONTAINING PROTEIN"/>
    <property type="match status" value="1"/>
</dbReference>
<accession>A0AAV1D854</accession>
<evidence type="ECO:0000313" key="3">
    <source>
        <dbReference type="Proteomes" id="UP001161247"/>
    </source>
</evidence>
<dbReference type="SMART" id="SM00256">
    <property type="entry name" value="FBOX"/>
    <property type="match status" value="1"/>
</dbReference>
<dbReference type="InterPro" id="IPR036047">
    <property type="entry name" value="F-box-like_dom_sf"/>
</dbReference>
<proteinExistence type="predicted"/>
<evidence type="ECO:0000259" key="1">
    <source>
        <dbReference type="PROSITE" id="PS50181"/>
    </source>
</evidence>
<protein>
    <submittedName>
        <fullName evidence="2">OLC1v1001595C1</fullName>
    </submittedName>
</protein>
<reference evidence="2" key="1">
    <citation type="submission" date="2023-03" db="EMBL/GenBank/DDBJ databases">
        <authorList>
            <person name="Julca I."/>
        </authorList>
    </citation>
    <scope>NUCLEOTIDE SEQUENCE</scope>
</reference>
<dbReference type="PROSITE" id="PS50181">
    <property type="entry name" value="FBOX"/>
    <property type="match status" value="1"/>
</dbReference>